<dbReference type="Pfam" id="PF08241">
    <property type="entry name" value="Methyltransf_11"/>
    <property type="match status" value="1"/>
</dbReference>
<dbReference type="PANTHER" id="PTHR42912">
    <property type="entry name" value="METHYLTRANSFERASE"/>
    <property type="match status" value="1"/>
</dbReference>
<proteinExistence type="predicted"/>
<gene>
    <name evidence="2" type="ORF">AQJ54_36680</name>
</gene>
<dbReference type="CDD" id="cd02440">
    <property type="entry name" value="AdoMet_MTases"/>
    <property type="match status" value="1"/>
</dbReference>
<name>A0A124HW81_9ACTN</name>
<comment type="caution">
    <text evidence="2">The sequence shown here is derived from an EMBL/GenBank/DDBJ whole genome shotgun (WGS) entry which is preliminary data.</text>
</comment>
<accession>A0A124HW81</accession>
<dbReference type="GO" id="GO:0008757">
    <property type="term" value="F:S-adenosylmethionine-dependent methyltransferase activity"/>
    <property type="evidence" value="ECO:0007669"/>
    <property type="project" value="InterPro"/>
</dbReference>
<dbReference type="InterPro" id="IPR013216">
    <property type="entry name" value="Methyltransf_11"/>
</dbReference>
<dbReference type="EMBL" id="LMWV01000031">
    <property type="protein sequence ID" value="KUN60750.1"/>
    <property type="molecule type" value="Genomic_DNA"/>
</dbReference>
<dbReference type="Proteomes" id="UP000054375">
    <property type="component" value="Unassembled WGS sequence"/>
</dbReference>
<evidence type="ECO:0000313" key="3">
    <source>
        <dbReference type="Proteomes" id="UP000054375"/>
    </source>
</evidence>
<dbReference type="RefSeq" id="WP_062245026.1">
    <property type="nucleotide sequence ID" value="NZ_JBIBJG010000007.1"/>
</dbReference>
<evidence type="ECO:0000259" key="1">
    <source>
        <dbReference type="Pfam" id="PF08241"/>
    </source>
</evidence>
<dbReference type="Gene3D" id="3.40.50.150">
    <property type="entry name" value="Vaccinia Virus protein VP39"/>
    <property type="match status" value="1"/>
</dbReference>
<dbReference type="InterPro" id="IPR029063">
    <property type="entry name" value="SAM-dependent_MTases_sf"/>
</dbReference>
<dbReference type="InterPro" id="IPR050508">
    <property type="entry name" value="Methyltransf_Superfamily"/>
</dbReference>
<evidence type="ECO:0000313" key="2">
    <source>
        <dbReference type="EMBL" id="KUN60750.1"/>
    </source>
</evidence>
<dbReference type="AlphaFoldDB" id="A0A124HW81"/>
<protein>
    <recommendedName>
        <fullName evidence="1">Methyltransferase type 11 domain-containing protein</fullName>
    </recommendedName>
</protein>
<organism evidence="2 3">
    <name type="scientific">Streptomyces griseorubiginosus</name>
    <dbReference type="NCBI Taxonomy" id="67304"/>
    <lineage>
        <taxon>Bacteria</taxon>
        <taxon>Bacillati</taxon>
        <taxon>Actinomycetota</taxon>
        <taxon>Actinomycetes</taxon>
        <taxon>Kitasatosporales</taxon>
        <taxon>Streptomycetaceae</taxon>
        <taxon>Streptomyces</taxon>
    </lineage>
</organism>
<feature type="domain" description="Methyltransferase type 11" evidence="1">
    <location>
        <begin position="46"/>
        <end position="142"/>
    </location>
</feature>
<sequence length="236" mass="26041">MRISTAYEGALGDYFAGNATDGPYNAHTDRPAMLELAGDVTGLRVLDAGCGAGHYITELRARGAAEVVGVEGSARLLDHARDRVGDDPAVTLHHHDLEEPLAFLPDDSFDLGVVALVHHHLEARRELLAELHRVLRPGGTLLLSTVHPTADWIWHGGSYFDEDRVETRFGDSGATNSYRRMTMQTFLGELLDTGFALERLVEPRATEAARRVDEARYLKTHQTPFFVAVRMRKDAG</sequence>
<dbReference type="SUPFAM" id="SSF53335">
    <property type="entry name" value="S-adenosyl-L-methionine-dependent methyltransferases"/>
    <property type="match status" value="1"/>
</dbReference>
<reference evidence="2 3" key="1">
    <citation type="submission" date="2015-10" db="EMBL/GenBank/DDBJ databases">
        <title>Draft genome sequence of Streptomyces griseorubiginosus DSM 40469, type strain for the species Streptomyces griseorubiginosus.</title>
        <authorList>
            <person name="Ruckert C."/>
            <person name="Winkler A."/>
            <person name="Kalinowski J."/>
            <person name="Kampfer P."/>
            <person name="Glaeser S."/>
        </authorList>
    </citation>
    <scope>NUCLEOTIDE SEQUENCE [LARGE SCALE GENOMIC DNA]</scope>
    <source>
        <strain evidence="2 3">DSM 40469</strain>
    </source>
</reference>
<keyword evidence="3" id="KW-1185">Reference proteome</keyword>